<feature type="domain" description="Flagellar hook-length control protein-like C-terminal" evidence="2">
    <location>
        <begin position="440"/>
        <end position="514"/>
    </location>
</feature>
<dbReference type="InterPro" id="IPR038610">
    <property type="entry name" value="FliK-like_C_sf"/>
</dbReference>
<evidence type="ECO:0000313" key="4">
    <source>
        <dbReference type="Proteomes" id="UP000218023"/>
    </source>
</evidence>
<sequence length="556" mass="55400">MILRGHAMPSALARLSPPASTPVPRGGAPCAETVTTGTAPGFETVLDLLVAATLPPAPQEAGTPVVPQAAGPEAAAQEAGGDECFPDETDPGGMVGPPGWPEAALAPGGLPPPPQPGCARPAPGEGNPLGQVTAESRHLSAQDAAAPAARAVAGAAGPLATLVESMVSSPDVSAREGPPTGPAPVRAEQASRPAPVAAAPPLPPPTPDAALEGPQTAGNGKPDPVPASSSPEPWGDGSAAADAPRTPAEDKAALPTPATAREVAAQPAPVRNVRDVTASASPPAPAGPGGGPDREPAGVPAASDRFRGPAGTKPVLPAPAPAREIAAPPAPTRNVRDTTAPAGPPGPPAHGPDREPAGGPFTPDSPPLPEPPAWESVSLGPAEPAVEPVIDPAAPAPAAPVPLAEAGSRPPSPARAEAAAAHHPPPAAHERPVADAIVRTREGQVEVVLNPVELGRVTLMLGAEGDPGHLGLYVERPETADLIRRHSDQLLRELRDNGMPEARLDLLRQDGQGQHRGGGFRRDPHAPAAAPEGARAGPADRPTSPAATPSRLDIRL</sequence>
<dbReference type="AlphaFoldDB" id="A0A2A2GJU4"/>
<dbReference type="Gene3D" id="3.30.750.140">
    <property type="match status" value="1"/>
</dbReference>
<dbReference type="Pfam" id="PF02120">
    <property type="entry name" value="Flg_hook"/>
    <property type="match status" value="1"/>
</dbReference>
<feature type="compositionally biased region" description="Pro residues" evidence="1">
    <location>
        <begin position="198"/>
        <end position="207"/>
    </location>
</feature>
<feature type="compositionally biased region" description="Low complexity" evidence="1">
    <location>
        <begin position="187"/>
        <end position="197"/>
    </location>
</feature>
<feature type="region of interest" description="Disordered" evidence="1">
    <location>
        <begin position="1"/>
        <end position="29"/>
    </location>
</feature>
<feature type="region of interest" description="Disordered" evidence="1">
    <location>
        <begin position="167"/>
        <end position="432"/>
    </location>
</feature>
<dbReference type="CDD" id="cd17470">
    <property type="entry name" value="T3SS_Flik_C"/>
    <property type="match status" value="1"/>
</dbReference>
<accession>A0A2A2GJU4</accession>
<keyword evidence="4" id="KW-1185">Reference proteome</keyword>
<feature type="region of interest" description="Disordered" evidence="1">
    <location>
        <begin position="511"/>
        <end position="556"/>
    </location>
</feature>
<feature type="region of interest" description="Disordered" evidence="1">
    <location>
        <begin position="59"/>
        <end position="143"/>
    </location>
</feature>
<comment type="caution">
    <text evidence="3">The sequence shown here is derived from an EMBL/GenBank/DDBJ whole genome shotgun (WGS) entry which is preliminary data.</text>
</comment>
<dbReference type="EMBL" id="NSJZ01000007">
    <property type="protein sequence ID" value="PAU97159.1"/>
    <property type="molecule type" value="Genomic_DNA"/>
</dbReference>
<reference evidence="3 4" key="1">
    <citation type="submission" date="2017-09" db="EMBL/GenBank/DDBJ databases">
        <title>Paracoccus alkalisoli sp. nov., isolated from saline alkaline soil.</title>
        <authorList>
            <person name="Dong X."/>
            <person name="Zhang G."/>
        </authorList>
    </citation>
    <scope>NUCLEOTIDE SEQUENCE [LARGE SCALE GENOMIC DNA]</scope>
    <source>
        <strain evidence="3 4">WN007</strain>
    </source>
</reference>
<feature type="compositionally biased region" description="Low complexity" evidence="1">
    <location>
        <begin position="64"/>
        <end position="79"/>
    </location>
</feature>
<feature type="compositionally biased region" description="Acidic residues" evidence="1">
    <location>
        <begin position="80"/>
        <end position="90"/>
    </location>
</feature>
<proteinExistence type="predicted"/>
<evidence type="ECO:0000259" key="2">
    <source>
        <dbReference type="Pfam" id="PF02120"/>
    </source>
</evidence>
<gene>
    <name evidence="3" type="ORF">CK240_10385</name>
</gene>
<feature type="compositionally biased region" description="Low complexity" evidence="1">
    <location>
        <begin position="401"/>
        <end position="422"/>
    </location>
</feature>
<dbReference type="InterPro" id="IPR021136">
    <property type="entry name" value="Flagellar_hook_control-like_C"/>
</dbReference>
<feature type="compositionally biased region" description="Pro residues" evidence="1">
    <location>
        <begin position="363"/>
        <end position="372"/>
    </location>
</feature>
<evidence type="ECO:0000313" key="3">
    <source>
        <dbReference type="EMBL" id="PAU97159.1"/>
    </source>
</evidence>
<evidence type="ECO:0000256" key="1">
    <source>
        <dbReference type="SAM" id="MobiDB-lite"/>
    </source>
</evidence>
<feature type="compositionally biased region" description="Low complexity" evidence="1">
    <location>
        <begin position="381"/>
        <end position="393"/>
    </location>
</feature>
<protein>
    <recommendedName>
        <fullName evidence="2">Flagellar hook-length control protein-like C-terminal domain-containing protein</fullName>
    </recommendedName>
</protein>
<organism evidence="3 4">
    <name type="scientific">Paracoccus salipaludis</name>
    <dbReference type="NCBI Taxonomy" id="2032623"/>
    <lineage>
        <taxon>Bacteria</taxon>
        <taxon>Pseudomonadati</taxon>
        <taxon>Pseudomonadota</taxon>
        <taxon>Alphaproteobacteria</taxon>
        <taxon>Rhodobacterales</taxon>
        <taxon>Paracoccaceae</taxon>
        <taxon>Paracoccus</taxon>
    </lineage>
</organism>
<name>A0A2A2GJU4_9RHOB</name>
<feature type="compositionally biased region" description="Low complexity" evidence="1">
    <location>
        <begin position="526"/>
        <end position="542"/>
    </location>
</feature>
<dbReference type="Proteomes" id="UP000218023">
    <property type="component" value="Unassembled WGS sequence"/>
</dbReference>